<evidence type="ECO:0000256" key="2">
    <source>
        <dbReference type="SAM" id="MobiDB-lite"/>
    </source>
</evidence>
<feature type="domain" description="Kinesin-like protein Kif23 Arf6-interacting" evidence="3">
    <location>
        <begin position="134"/>
        <end position="243"/>
    </location>
</feature>
<sequence>MKRDYEDTINRMQHQIDEFQQELSTVNYRLAMSENEKSNIRNEFRHYKRSIKECWKSEFKRLQKHFIQKVQEAELEMEKKMATNQEKLQLLRTIINNEDDLEFIRPPWMSPLKSKPDTDIEQTTTATRNVQSPPIVNPRHRRSLSTDDAKWIEHRPPGTMNLGTVFQPNIQSKRKKSVTNLKTSDFVGKSNEIASKYALTHHAATEMGNVETEVYKGDVIPSITGGSQVIFNDVEKLVQFNPADHPSNITMRKNRKRLADMFERMTTTTTTTTASSSSTRSTPTVTTASSSNGERSEIPTSTTNHHNNGVNSPSKRKKYYLQ</sequence>
<reference evidence="4 5" key="1">
    <citation type="submission" date="2017-03" db="EMBL/GenBank/DDBJ databases">
        <title>Genome Survey of Euroglyphus maynei.</title>
        <authorList>
            <person name="Arlian L.G."/>
            <person name="Morgan M.S."/>
            <person name="Rider S.D."/>
        </authorList>
    </citation>
    <scope>NUCLEOTIDE SEQUENCE [LARGE SCALE GENOMIC DNA]</scope>
    <source>
        <strain evidence="4">Arlian Lab</strain>
        <tissue evidence="4">Whole body</tissue>
    </source>
</reference>
<dbReference type="Gene3D" id="2.60.40.4330">
    <property type="entry name" value="Kinesin-like protein Kif23, Arf6-interacting domain"/>
    <property type="match status" value="1"/>
</dbReference>
<feature type="compositionally biased region" description="Polar residues" evidence="2">
    <location>
        <begin position="121"/>
        <end position="134"/>
    </location>
</feature>
<proteinExistence type="predicted"/>
<organism evidence="4 5">
    <name type="scientific">Euroglyphus maynei</name>
    <name type="common">Mayne's house dust mite</name>
    <dbReference type="NCBI Taxonomy" id="6958"/>
    <lineage>
        <taxon>Eukaryota</taxon>
        <taxon>Metazoa</taxon>
        <taxon>Ecdysozoa</taxon>
        <taxon>Arthropoda</taxon>
        <taxon>Chelicerata</taxon>
        <taxon>Arachnida</taxon>
        <taxon>Acari</taxon>
        <taxon>Acariformes</taxon>
        <taxon>Sarcoptiformes</taxon>
        <taxon>Astigmata</taxon>
        <taxon>Psoroptidia</taxon>
        <taxon>Analgoidea</taxon>
        <taxon>Pyroglyphidae</taxon>
        <taxon>Pyroglyphinae</taxon>
        <taxon>Euroglyphus</taxon>
    </lineage>
</organism>
<feature type="region of interest" description="Disordered" evidence="2">
    <location>
        <begin position="106"/>
        <end position="143"/>
    </location>
</feature>
<evidence type="ECO:0000313" key="4">
    <source>
        <dbReference type="EMBL" id="OTF81180.1"/>
    </source>
</evidence>
<dbReference type="InterPro" id="IPR032384">
    <property type="entry name" value="Kif23_Arf-bd"/>
</dbReference>
<dbReference type="InterPro" id="IPR038105">
    <property type="entry name" value="Kif23_Arf-bd_sf"/>
</dbReference>
<keyword evidence="5" id="KW-1185">Reference proteome</keyword>
<gene>
    <name evidence="4" type="ORF">BLA29_007898</name>
</gene>
<feature type="region of interest" description="Disordered" evidence="2">
    <location>
        <begin position="266"/>
        <end position="322"/>
    </location>
</feature>
<feature type="coiled-coil region" evidence="1">
    <location>
        <begin position="2"/>
        <end position="36"/>
    </location>
</feature>
<feature type="compositionally biased region" description="Polar residues" evidence="2">
    <location>
        <begin position="298"/>
        <end position="313"/>
    </location>
</feature>
<dbReference type="OrthoDB" id="8123163at2759"/>
<dbReference type="Pfam" id="PF16540">
    <property type="entry name" value="MKLP1_Arf_bdg"/>
    <property type="match status" value="1"/>
</dbReference>
<evidence type="ECO:0000259" key="3">
    <source>
        <dbReference type="Pfam" id="PF16540"/>
    </source>
</evidence>
<dbReference type="Proteomes" id="UP000194236">
    <property type="component" value="Unassembled WGS sequence"/>
</dbReference>
<keyword evidence="1" id="KW-0175">Coiled coil</keyword>
<evidence type="ECO:0000313" key="5">
    <source>
        <dbReference type="Proteomes" id="UP000194236"/>
    </source>
</evidence>
<feature type="compositionally biased region" description="Low complexity" evidence="2">
    <location>
        <begin position="266"/>
        <end position="291"/>
    </location>
</feature>
<name>A0A1Y3BJQ5_EURMA</name>
<comment type="caution">
    <text evidence="4">The sequence shown here is derived from an EMBL/GenBank/DDBJ whole genome shotgun (WGS) entry which is preliminary data.</text>
</comment>
<dbReference type="EMBL" id="MUJZ01014928">
    <property type="protein sequence ID" value="OTF81180.1"/>
    <property type="molecule type" value="Genomic_DNA"/>
</dbReference>
<dbReference type="AlphaFoldDB" id="A0A1Y3BJQ5"/>
<accession>A0A1Y3BJQ5</accession>
<evidence type="ECO:0000256" key="1">
    <source>
        <dbReference type="SAM" id="Coils"/>
    </source>
</evidence>
<protein>
    <recommendedName>
        <fullName evidence="3">Kinesin-like protein Kif23 Arf6-interacting domain-containing protein</fullName>
    </recommendedName>
</protein>